<dbReference type="GO" id="GO:0005634">
    <property type="term" value="C:nucleus"/>
    <property type="evidence" value="ECO:0007669"/>
    <property type="project" value="UniProtKB-SubCell"/>
</dbReference>
<comment type="caution">
    <text evidence="9">The sequence shown here is derived from an EMBL/GenBank/DDBJ whole genome shotgun (WGS) entry which is preliminary data.</text>
</comment>
<evidence type="ECO:0000259" key="8">
    <source>
        <dbReference type="PROSITE" id="PS51917"/>
    </source>
</evidence>
<organism evidence="9 10">
    <name type="scientific">Ceratodon purpureus</name>
    <name type="common">Fire moss</name>
    <name type="synonym">Dicranum purpureum</name>
    <dbReference type="NCBI Taxonomy" id="3225"/>
    <lineage>
        <taxon>Eukaryota</taxon>
        <taxon>Viridiplantae</taxon>
        <taxon>Streptophyta</taxon>
        <taxon>Embryophyta</taxon>
        <taxon>Bryophyta</taxon>
        <taxon>Bryophytina</taxon>
        <taxon>Bryopsida</taxon>
        <taxon>Dicranidae</taxon>
        <taxon>Pseudoditrichales</taxon>
        <taxon>Ditrichaceae</taxon>
        <taxon>Ceratodon</taxon>
    </lineage>
</organism>
<evidence type="ECO:0000256" key="1">
    <source>
        <dbReference type="ARBA" id="ARBA00004123"/>
    </source>
</evidence>
<dbReference type="GO" id="GO:0005737">
    <property type="term" value="C:cytoplasm"/>
    <property type="evidence" value="ECO:0007669"/>
    <property type="project" value="UniProtKB-SubCell"/>
</dbReference>
<dbReference type="CDD" id="cd13314">
    <property type="entry name" value="PH_Rpn13"/>
    <property type="match status" value="1"/>
</dbReference>
<proteinExistence type="predicted"/>
<dbReference type="Pfam" id="PF04683">
    <property type="entry name" value="Rpn13_ADRM1_Pru"/>
    <property type="match status" value="1"/>
</dbReference>
<dbReference type="Pfam" id="PF16550">
    <property type="entry name" value="RPN13_C"/>
    <property type="match status" value="1"/>
</dbReference>
<evidence type="ECO:0000313" key="9">
    <source>
        <dbReference type="EMBL" id="KAG0555844.1"/>
    </source>
</evidence>
<keyword evidence="5" id="KW-0539">Nucleus</keyword>
<comment type="subcellular location">
    <subcellularLocation>
        <location evidence="2">Cytoplasm</location>
    </subcellularLocation>
    <subcellularLocation>
        <location evidence="1">Nucleus</location>
    </subcellularLocation>
</comment>
<evidence type="ECO:0000256" key="3">
    <source>
        <dbReference type="ARBA" id="ARBA00022490"/>
    </source>
</evidence>
<dbReference type="PANTHER" id="PTHR12225:SF0">
    <property type="entry name" value="PROTEASOMAL UBIQUITIN RECEPTOR ADRM1"/>
    <property type="match status" value="1"/>
</dbReference>
<dbReference type="PROSITE" id="PS51917">
    <property type="entry name" value="PRU"/>
    <property type="match status" value="1"/>
</dbReference>
<dbReference type="Gene3D" id="1.10.2020.20">
    <property type="match status" value="1"/>
</dbReference>
<dbReference type="FunFam" id="2.30.29.70:FF:000001">
    <property type="entry name" value="Proteasomal ubiquitin receptor ADRM1"/>
    <property type="match status" value="1"/>
</dbReference>
<feature type="domain" description="Pru" evidence="8">
    <location>
        <begin position="15"/>
        <end position="127"/>
    </location>
</feature>
<dbReference type="InterPro" id="IPR044867">
    <property type="entry name" value="DEUBAD_dom"/>
</dbReference>
<evidence type="ECO:0000259" key="7">
    <source>
        <dbReference type="PROSITE" id="PS51916"/>
    </source>
</evidence>
<evidence type="ECO:0000256" key="4">
    <source>
        <dbReference type="ARBA" id="ARBA00022942"/>
    </source>
</evidence>
<dbReference type="GO" id="GO:0061133">
    <property type="term" value="F:endopeptidase activator activity"/>
    <property type="evidence" value="ECO:0007669"/>
    <property type="project" value="TreeGrafter"/>
</dbReference>
<dbReference type="Proteomes" id="UP000822688">
    <property type="component" value="Chromosome 11"/>
</dbReference>
<evidence type="ECO:0008006" key="11">
    <source>
        <dbReference type="Google" id="ProtNLM"/>
    </source>
</evidence>
<evidence type="ECO:0000313" key="10">
    <source>
        <dbReference type="Proteomes" id="UP000822688"/>
    </source>
</evidence>
<dbReference type="InterPro" id="IPR032368">
    <property type="entry name" value="RPN13_DEUBAD"/>
</dbReference>
<gene>
    <name evidence="9" type="ORF">KC19_11G007800</name>
</gene>
<dbReference type="PROSITE" id="PS51916">
    <property type="entry name" value="DEUBAD"/>
    <property type="match status" value="1"/>
</dbReference>
<feature type="region of interest" description="Disordered" evidence="6">
    <location>
        <begin position="301"/>
        <end position="324"/>
    </location>
</feature>
<reference evidence="9 10" key="1">
    <citation type="submission" date="2020-06" db="EMBL/GenBank/DDBJ databases">
        <title>WGS assembly of Ceratodon purpureus strain R40.</title>
        <authorList>
            <person name="Carey S.B."/>
            <person name="Jenkins J."/>
            <person name="Shu S."/>
            <person name="Lovell J.T."/>
            <person name="Sreedasyam A."/>
            <person name="Maumus F."/>
            <person name="Tiley G.P."/>
            <person name="Fernandez-Pozo N."/>
            <person name="Barry K."/>
            <person name="Chen C."/>
            <person name="Wang M."/>
            <person name="Lipzen A."/>
            <person name="Daum C."/>
            <person name="Saski C.A."/>
            <person name="Payton A.C."/>
            <person name="Mcbreen J.C."/>
            <person name="Conrad R.E."/>
            <person name="Kollar L.M."/>
            <person name="Olsson S."/>
            <person name="Huttunen S."/>
            <person name="Landis J.B."/>
            <person name="Wickett N.J."/>
            <person name="Johnson M.G."/>
            <person name="Rensing S.A."/>
            <person name="Grimwood J."/>
            <person name="Schmutz J."/>
            <person name="Mcdaniel S.F."/>
        </authorList>
    </citation>
    <scope>NUCLEOTIDE SEQUENCE [LARGE SCALE GENOMIC DNA]</scope>
    <source>
        <strain evidence="9 10">R40</strain>
    </source>
</reference>
<keyword evidence="3" id="KW-0963">Cytoplasm</keyword>
<dbReference type="EMBL" id="CM026432">
    <property type="protein sequence ID" value="KAG0555844.1"/>
    <property type="molecule type" value="Genomic_DNA"/>
</dbReference>
<accession>A0A8T0GBY8</accession>
<dbReference type="GO" id="GO:0008541">
    <property type="term" value="C:proteasome regulatory particle, lid subcomplex"/>
    <property type="evidence" value="ECO:0007669"/>
    <property type="project" value="TreeGrafter"/>
</dbReference>
<feature type="domain" description="DEUBAD" evidence="7">
    <location>
        <begin position="205"/>
        <end position="308"/>
    </location>
</feature>
<protein>
    <recommendedName>
        <fullName evidence="11">Regulatory particle non-ATPase 13</fullName>
    </recommendedName>
</protein>
<sequence length="324" mass="35877">MGLTPASISPVPVPPDQDVLLEIRAGKMIASGTRVTPDPRKGLIRLVKAEDTLLHFQWWDRTTFALEDDQIVFPEEATFEKVGQSSGRVYLLKFKHDDRKFFFWMQEADKSMDADICNVVMHLLNHPLESDGEDELEDSPQPLSENSDVMASDLLEATATSRDLAGGSSSMLSGVPGGTNTGVVQLADLQRILSGLGQSSEANIAMARDTGPGFSELLRPDIVRPLLDNLHLEDRLAPYLPEGVRTKQAIAELMQSPQFHQQLDAFTQVIRSGQIDLSQFGIDSSRYNYTVASFLEAIEDQAASGSNDQEREQRRDQDVMEEGQ</sequence>
<feature type="compositionally biased region" description="Basic and acidic residues" evidence="6">
    <location>
        <begin position="308"/>
        <end position="318"/>
    </location>
</feature>
<dbReference type="FunFam" id="1.10.2020.20:FF:000002">
    <property type="entry name" value="26S proteasome regulatory subunit RPN13"/>
    <property type="match status" value="1"/>
</dbReference>
<dbReference type="InterPro" id="IPR044868">
    <property type="entry name" value="Rpn13/ADRM1_Pru"/>
</dbReference>
<dbReference type="AlphaFoldDB" id="A0A8T0GBY8"/>
<name>A0A8T0GBY8_CERPU</name>
<dbReference type="Gene3D" id="2.30.29.70">
    <property type="entry name" value="Proteasomal ubiquitin receptor Rpn13/ADRM1"/>
    <property type="match status" value="1"/>
</dbReference>
<evidence type="ECO:0000256" key="2">
    <source>
        <dbReference type="ARBA" id="ARBA00004496"/>
    </source>
</evidence>
<dbReference type="GO" id="GO:0070628">
    <property type="term" value="F:proteasome binding"/>
    <property type="evidence" value="ECO:0007669"/>
    <property type="project" value="TreeGrafter"/>
</dbReference>
<evidence type="ECO:0000256" key="5">
    <source>
        <dbReference type="ARBA" id="ARBA00023242"/>
    </source>
</evidence>
<dbReference type="InterPro" id="IPR038633">
    <property type="entry name" value="Rpn13/ADRM1_Pru_sf"/>
</dbReference>
<dbReference type="InterPro" id="IPR006773">
    <property type="entry name" value="Rpn13/ADRM1"/>
</dbReference>
<keyword evidence="10" id="KW-1185">Reference proteome</keyword>
<keyword evidence="4" id="KW-0647">Proteasome</keyword>
<evidence type="ECO:0000256" key="6">
    <source>
        <dbReference type="SAM" id="MobiDB-lite"/>
    </source>
</evidence>
<dbReference type="OrthoDB" id="340431at2759"/>
<dbReference type="PANTHER" id="PTHR12225">
    <property type="entry name" value="ADHESION REGULATING MOLECULE 1 110 KDA CELL MEMBRANE GLYCOPROTEIN"/>
    <property type="match status" value="1"/>
</dbReference>
<dbReference type="InterPro" id="IPR038108">
    <property type="entry name" value="RPN13_DEUBAD_sf"/>
</dbReference>